<reference evidence="6 7" key="1">
    <citation type="submission" date="2021-06" db="EMBL/GenBank/DDBJ databases">
        <title>Actinomycetes sequencing.</title>
        <authorList>
            <person name="Shan Q."/>
        </authorList>
    </citation>
    <scope>NUCLEOTIDE SEQUENCE [LARGE SCALE GENOMIC DNA]</scope>
    <source>
        <strain evidence="6 7">NEAU-G5</strain>
    </source>
</reference>
<organism evidence="6 7">
    <name type="scientific">Nocardia albiluteola</name>
    <dbReference type="NCBI Taxonomy" id="2842303"/>
    <lineage>
        <taxon>Bacteria</taxon>
        <taxon>Bacillati</taxon>
        <taxon>Actinomycetota</taxon>
        <taxon>Actinomycetes</taxon>
        <taxon>Mycobacteriales</taxon>
        <taxon>Nocardiaceae</taxon>
        <taxon>Nocardia</taxon>
    </lineage>
</organism>
<dbReference type="PROSITE" id="PS01124">
    <property type="entry name" value="HTH_ARAC_FAMILY_2"/>
    <property type="match status" value="1"/>
</dbReference>
<dbReference type="EMBL" id="JAHKNI010000002">
    <property type="protein sequence ID" value="MBU3061150.1"/>
    <property type="molecule type" value="Genomic_DNA"/>
</dbReference>
<accession>A0ABS6AW03</accession>
<keyword evidence="3" id="KW-0804">Transcription</keyword>
<gene>
    <name evidence="6" type="ORF">KO481_06395</name>
</gene>
<dbReference type="SMART" id="SM00342">
    <property type="entry name" value="HTH_ARAC"/>
    <property type="match status" value="1"/>
</dbReference>
<protein>
    <submittedName>
        <fullName evidence="6">AraC family transcriptional regulator</fullName>
    </submittedName>
</protein>
<evidence type="ECO:0000313" key="7">
    <source>
        <dbReference type="Proteomes" id="UP000733379"/>
    </source>
</evidence>
<dbReference type="Gene3D" id="1.10.10.60">
    <property type="entry name" value="Homeodomain-like"/>
    <property type="match status" value="1"/>
</dbReference>
<evidence type="ECO:0000256" key="4">
    <source>
        <dbReference type="SAM" id="MobiDB-lite"/>
    </source>
</evidence>
<dbReference type="SUPFAM" id="SSF46689">
    <property type="entry name" value="Homeodomain-like"/>
    <property type="match status" value="1"/>
</dbReference>
<evidence type="ECO:0000259" key="5">
    <source>
        <dbReference type="PROSITE" id="PS01124"/>
    </source>
</evidence>
<proteinExistence type="predicted"/>
<dbReference type="PANTHER" id="PTHR47894">
    <property type="entry name" value="HTH-TYPE TRANSCRIPTIONAL REGULATOR GADX"/>
    <property type="match status" value="1"/>
</dbReference>
<feature type="compositionally biased region" description="Basic and acidic residues" evidence="4">
    <location>
        <begin position="343"/>
        <end position="352"/>
    </location>
</feature>
<dbReference type="InterPro" id="IPR032687">
    <property type="entry name" value="AraC-type_N"/>
</dbReference>
<feature type="domain" description="HTH araC/xylS-type" evidence="5">
    <location>
        <begin position="258"/>
        <end position="335"/>
    </location>
</feature>
<keyword evidence="7" id="KW-1185">Reference proteome</keyword>
<feature type="region of interest" description="Disordered" evidence="4">
    <location>
        <begin position="325"/>
        <end position="352"/>
    </location>
</feature>
<keyword evidence="1" id="KW-0805">Transcription regulation</keyword>
<dbReference type="InterPro" id="IPR009057">
    <property type="entry name" value="Homeodomain-like_sf"/>
</dbReference>
<evidence type="ECO:0000256" key="3">
    <source>
        <dbReference type="ARBA" id="ARBA00023163"/>
    </source>
</evidence>
<keyword evidence="2" id="KW-0238">DNA-binding</keyword>
<sequence>MLDDSWCVRSIHSAATLVDFAVSRGMTRAAALAGTDLRERDLEDPGVEIDIAQEFGIIGNILATSGDEPGLGLLAGFSVRLPMLGSLGIALSSCSTVREMIELWVHYADLSFAYTRLSLADVDTEVLVALDAEAAPARVRRFAIERDLAVMRTVQRDLLSWDIVANRLETTLSYAPVYEAVGKLLGIREIAFDQPANIVALDAADLHRPMPQANSIMRRQYEQMCEQIVESRRTRTGLSGQVRALLIRNGRVVDQSAIAADLHMSVRTLRRRLADEGTTFRELACETTGILAEELLATGCTVGTVASRLGYSSVSAFAAAFRDRSGQTPGQFARSNRTPPPRIRPEDDGAPG</sequence>
<dbReference type="Pfam" id="PF12833">
    <property type="entry name" value="HTH_18"/>
    <property type="match status" value="1"/>
</dbReference>
<dbReference type="Proteomes" id="UP000733379">
    <property type="component" value="Unassembled WGS sequence"/>
</dbReference>
<comment type="caution">
    <text evidence="6">The sequence shown here is derived from an EMBL/GenBank/DDBJ whole genome shotgun (WGS) entry which is preliminary data.</text>
</comment>
<dbReference type="RefSeq" id="WP_215916074.1">
    <property type="nucleotide sequence ID" value="NZ_JAHKNI010000002.1"/>
</dbReference>
<dbReference type="InterPro" id="IPR018060">
    <property type="entry name" value="HTH_AraC"/>
</dbReference>
<evidence type="ECO:0000256" key="1">
    <source>
        <dbReference type="ARBA" id="ARBA00023015"/>
    </source>
</evidence>
<feature type="compositionally biased region" description="Polar residues" evidence="4">
    <location>
        <begin position="326"/>
        <end position="337"/>
    </location>
</feature>
<evidence type="ECO:0000313" key="6">
    <source>
        <dbReference type="EMBL" id="MBU3061150.1"/>
    </source>
</evidence>
<evidence type="ECO:0000256" key="2">
    <source>
        <dbReference type="ARBA" id="ARBA00023125"/>
    </source>
</evidence>
<dbReference type="PANTHER" id="PTHR47894:SF1">
    <property type="entry name" value="HTH-TYPE TRANSCRIPTIONAL REGULATOR VQSM"/>
    <property type="match status" value="1"/>
</dbReference>
<dbReference type="Pfam" id="PF12625">
    <property type="entry name" value="Arabinose_bd"/>
    <property type="match status" value="1"/>
</dbReference>
<name>A0ABS6AW03_9NOCA</name>